<name>A0AAV7K7P3_9METZ</name>
<dbReference type="AlphaFoldDB" id="A0AAV7K7P3"/>
<dbReference type="Pfam" id="PF10441">
    <property type="entry name" value="Urb2"/>
    <property type="match status" value="1"/>
</dbReference>
<gene>
    <name evidence="2" type="ORF">LOD99_16086</name>
</gene>
<evidence type="ECO:0000259" key="1">
    <source>
        <dbReference type="Pfam" id="PF10441"/>
    </source>
</evidence>
<evidence type="ECO:0000313" key="3">
    <source>
        <dbReference type="Proteomes" id="UP001165289"/>
    </source>
</evidence>
<feature type="domain" description="Nucleolar 27S pre-rRNA processing Urb2/Npa2 C-terminal" evidence="1">
    <location>
        <begin position="1061"/>
        <end position="1214"/>
    </location>
</feature>
<dbReference type="Proteomes" id="UP001165289">
    <property type="component" value="Unassembled WGS sequence"/>
</dbReference>
<dbReference type="InterPro" id="IPR018849">
    <property type="entry name" value="Urb2/Npa2_C"/>
</dbReference>
<comment type="caution">
    <text evidence="2">The sequence shown here is derived from an EMBL/GenBank/DDBJ whole genome shotgun (WGS) entry which is preliminary data.</text>
</comment>
<keyword evidence="3" id="KW-1185">Reference proteome</keyword>
<organism evidence="2 3">
    <name type="scientific">Oopsacas minuta</name>
    <dbReference type="NCBI Taxonomy" id="111878"/>
    <lineage>
        <taxon>Eukaryota</taxon>
        <taxon>Metazoa</taxon>
        <taxon>Porifera</taxon>
        <taxon>Hexactinellida</taxon>
        <taxon>Hexasterophora</taxon>
        <taxon>Lyssacinosida</taxon>
        <taxon>Leucopsacidae</taxon>
        <taxon>Oopsacas</taxon>
    </lineage>
</organism>
<protein>
    <recommendedName>
        <fullName evidence="1">Nucleolar 27S pre-rRNA processing Urb2/Npa2 C-terminal domain-containing protein</fullName>
    </recommendedName>
</protein>
<accession>A0AAV7K7P3</accession>
<evidence type="ECO:0000313" key="2">
    <source>
        <dbReference type="EMBL" id="KAI6656783.1"/>
    </source>
</evidence>
<dbReference type="EMBL" id="JAKMXF010000133">
    <property type="protein sequence ID" value="KAI6656783.1"/>
    <property type="molecule type" value="Genomic_DNA"/>
</dbReference>
<sequence length="1216" mass="140450">MSSLGTNWLKLNKLLDQYHKENRDITLTINYNIKWDNILLDAFQSSNNTAIHYAAICLPKILAFPSALVIFSSLEKSSILLQSLLQLEVINGNAVSDEIKNCTNKLCLHYIQLQNNIPNIRRVCGVFCDNLLEISIQVLDKYTGVFEIMGSALFHTGLAEDYTNLFRNKIRKTDHIQKLFSNLAEIGEAENIQKLQYFHKYLPIIFREFLSAFPEVQTNCKQFPISALKQFILGLQLNSPTYKTLPLITSRFECLSIIIEQLESHLRVFPNDPELESAEFYTFSDILNKLIPLYTVYPKYTSLCITNIQKINHKIVEVKLQEIFVNIFSTDVYEMKLLDSLFEIYSRLNQLDKLIQIIIAAANELDQALLRPMVEIKKITQKYFAINSLNTSNKCLEILLTDIENNPFVILSSLFCHILAVSPIRDLNTTQTHKNTFLEIINRLHSLLNTYTPSSLPGVFCYFNLLDAFVLVSLQLGMLSFSKDSISSLKVLEIVQINWFIIPIVWSSEWRNIASKFSEEMLKRIEILQMNILITLSRYHEANIFNIPPDNVIENLSLAIEQILTHKNENEILVTILQYSWQYLHKLSPQALLAISERILDSLATDNTLRNVLYSPQFKELPLLHSYICYGCMIRVFQRINTNTLLIGLIIEFYTNLIQCRENDFHTIIREINSILTSHTKNRRNIDSQIERDLLCPLDIIPLNQISVQLKLCLFLGLEVLIISVADREIIEITLEYCVRLLHGVNGKMLKYERNQVEEYICNLDQFTIYTYNISRDNKISCLELFTEIAIFLSDRNIEQFVSLTNYTITLWSADILEIPLQQYELTYAIVNKPRFLREKMRNAINNLVEVTTPILLNIITRTHGCTGNALRSISVNLSYIILSKKQESTQLLIEAIELILRQIVKLLLKHNVNDSSSLEALSSIANTLRQHNYSVDIDIDKFLNKQSMDESGAVSMKFMVGWIACSDLHNFRTFLDEMVDKIEFMIFCRLLSGLIEGNIPDTHRGEIRKSFHRILTKLTDYLTDREINRNDAFICLSLLSGIFTLPNHIGLSNRSVVQGITSLTLLPLDKFEETPNNIFQFKCKSLHNLLHNYPESTISCIPVFLLLTKELVKFVFKLDNIEISILPRLLESYTSIPALSNYTYHVLHQYIVTAQEYPQKQTIKKLLTPCILALIGFSKPETLLSLQAQLDTAGRSYYKQLREEFEKFYKFKGRT</sequence>
<proteinExistence type="predicted"/>
<reference evidence="2 3" key="1">
    <citation type="journal article" date="2023" name="BMC Biol.">
        <title>The compact genome of the sponge Oopsacas minuta (Hexactinellida) is lacking key metazoan core genes.</title>
        <authorList>
            <person name="Santini S."/>
            <person name="Schenkelaars Q."/>
            <person name="Jourda C."/>
            <person name="Duchesne M."/>
            <person name="Belahbib H."/>
            <person name="Rocher C."/>
            <person name="Selva M."/>
            <person name="Riesgo A."/>
            <person name="Vervoort M."/>
            <person name="Leys S.P."/>
            <person name="Kodjabachian L."/>
            <person name="Le Bivic A."/>
            <person name="Borchiellini C."/>
            <person name="Claverie J.M."/>
            <person name="Renard E."/>
        </authorList>
    </citation>
    <scope>NUCLEOTIDE SEQUENCE [LARGE SCALE GENOMIC DNA]</scope>
    <source>
        <strain evidence="2">SPO-2</strain>
    </source>
</reference>